<evidence type="ECO:0000256" key="5">
    <source>
        <dbReference type="SAM" id="Phobius"/>
    </source>
</evidence>
<evidence type="ECO:0000256" key="2">
    <source>
        <dbReference type="ARBA" id="ARBA00022692"/>
    </source>
</evidence>
<keyword evidence="4 5" id="KW-0472">Membrane</keyword>
<feature type="transmembrane region" description="Helical" evidence="5">
    <location>
        <begin position="384"/>
        <end position="402"/>
    </location>
</feature>
<protein>
    <submittedName>
        <fullName evidence="7">MFS transporter</fullName>
    </submittedName>
</protein>
<proteinExistence type="predicted"/>
<dbReference type="RefSeq" id="WP_217790571.1">
    <property type="nucleotide sequence ID" value="NZ_JAHSPG010000003.1"/>
</dbReference>
<feature type="transmembrane region" description="Helical" evidence="5">
    <location>
        <begin position="83"/>
        <end position="103"/>
    </location>
</feature>
<accession>A0A9E2W256</accession>
<dbReference type="Pfam" id="PF07690">
    <property type="entry name" value="MFS_1"/>
    <property type="match status" value="1"/>
</dbReference>
<dbReference type="GO" id="GO:0046943">
    <property type="term" value="F:carboxylic acid transmembrane transporter activity"/>
    <property type="evidence" value="ECO:0007669"/>
    <property type="project" value="TreeGrafter"/>
</dbReference>
<evidence type="ECO:0000256" key="3">
    <source>
        <dbReference type="ARBA" id="ARBA00022989"/>
    </source>
</evidence>
<evidence type="ECO:0000313" key="8">
    <source>
        <dbReference type="Proteomes" id="UP000812270"/>
    </source>
</evidence>
<evidence type="ECO:0000313" key="7">
    <source>
        <dbReference type="EMBL" id="MBV4356940.1"/>
    </source>
</evidence>
<feature type="transmembrane region" description="Helical" evidence="5">
    <location>
        <begin position="172"/>
        <end position="190"/>
    </location>
</feature>
<name>A0A9E2W256_9BACT</name>
<evidence type="ECO:0000256" key="4">
    <source>
        <dbReference type="ARBA" id="ARBA00023136"/>
    </source>
</evidence>
<keyword evidence="8" id="KW-1185">Reference proteome</keyword>
<feature type="transmembrane region" description="Helical" evidence="5">
    <location>
        <begin position="109"/>
        <end position="131"/>
    </location>
</feature>
<feature type="domain" description="Major facilitator superfamily (MFS) profile" evidence="6">
    <location>
        <begin position="14"/>
        <end position="408"/>
    </location>
</feature>
<dbReference type="CDD" id="cd17316">
    <property type="entry name" value="MFS_SV2_like"/>
    <property type="match status" value="1"/>
</dbReference>
<feature type="transmembrane region" description="Helical" evidence="5">
    <location>
        <begin position="317"/>
        <end position="336"/>
    </location>
</feature>
<feature type="transmembrane region" description="Helical" evidence="5">
    <location>
        <begin position="294"/>
        <end position="311"/>
    </location>
</feature>
<dbReference type="PANTHER" id="PTHR23508:SF10">
    <property type="entry name" value="CARBOXYLIC ACID TRANSPORTER PROTEIN HOMOLOG"/>
    <property type="match status" value="1"/>
</dbReference>
<evidence type="ECO:0000259" key="6">
    <source>
        <dbReference type="PROSITE" id="PS50850"/>
    </source>
</evidence>
<dbReference type="InterPro" id="IPR011701">
    <property type="entry name" value="MFS"/>
</dbReference>
<dbReference type="GO" id="GO:0005886">
    <property type="term" value="C:plasma membrane"/>
    <property type="evidence" value="ECO:0007669"/>
    <property type="project" value="TreeGrafter"/>
</dbReference>
<gene>
    <name evidence="7" type="ORF">KTO63_07285</name>
</gene>
<organism evidence="7 8">
    <name type="scientific">Pinibacter aurantiacus</name>
    <dbReference type="NCBI Taxonomy" id="2851599"/>
    <lineage>
        <taxon>Bacteria</taxon>
        <taxon>Pseudomonadati</taxon>
        <taxon>Bacteroidota</taxon>
        <taxon>Chitinophagia</taxon>
        <taxon>Chitinophagales</taxon>
        <taxon>Chitinophagaceae</taxon>
        <taxon>Pinibacter</taxon>
    </lineage>
</organism>
<sequence length="417" mass="46204">MNPTSQTKGLFNIVVIVAALGYFVDIFDLLLFGMIRTTSLKDIGITSKTDIERFGLMLDNWQMIGMLIGGIFWGIMGDRKGRLSVLFGSILTYSIANICNGFVHDVHVYAMLRFAAGFGLAGELGAGVTMVNEVLDKEKRGLGTALVAGTGILGAVIGGFVVKWVGDWRTCYFIGGGMGIFLLLLRIGVFESGMYEAVKKSDVKKGSIRLIFQKKERWQKYIAVILIAIPIWYIVQLYAKYSPELADALGLQFSDAERKTVPINAIMLTYLGLTLGDFACGLISQQLKSRKKAILGFMIGSITFIILFFLLAPISHYFFYTGIFILGFTGGYWAVFMSTAAESFGTNIRSTVTNTAPNFVRGAVVLINLMYEFFKYSMNFNSKYANIFVGIIVFAGALWAWTKLEETFGKDLNYVEQ</sequence>
<dbReference type="AlphaFoldDB" id="A0A9E2W256"/>
<dbReference type="PROSITE" id="PS50850">
    <property type="entry name" value="MFS"/>
    <property type="match status" value="1"/>
</dbReference>
<dbReference type="InterPro" id="IPR020846">
    <property type="entry name" value="MFS_dom"/>
</dbReference>
<feature type="transmembrane region" description="Helical" evidence="5">
    <location>
        <begin position="12"/>
        <end position="35"/>
    </location>
</feature>
<feature type="transmembrane region" description="Helical" evidence="5">
    <location>
        <begin position="221"/>
        <end position="241"/>
    </location>
</feature>
<keyword evidence="2 5" id="KW-0812">Transmembrane</keyword>
<dbReference type="EMBL" id="JAHSPG010000003">
    <property type="protein sequence ID" value="MBV4356940.1"/>
    <property type="molecule type" value="Genomic_DNA"/>
</dbReference>
<reference evidence="7" key="1">
    <citation type="submission" date="2021-06" db="EMBL/GenBank/DDBJ databases">
        <authorList>
            <person name="Huq M.A."/>
        </authorList>
    </citation>
    <scope>NUCLEOTIDE SEQUENCE</scope>
    <source>
        <strain evidence="7">MAH-26</strain>
    </source>
</reference>
<feature type="transmembrane region" description="Helical" evidence="5">
    <location>
        <begin position="55"/>
        <end position="76"/>
    </location>
</feature>
<dbReference type="PANTHER" id="PTHR23508">
    <property type="entry name" value="CARBOXYLIC ACID TRANSPORTER PROTEIN HOMOLOG"/>
    <property type="match status" value="1"/>
</dbReference>
<comment type="caution">
    <text evidence="7">The sequence shown here is derived from an EMBL/GenBank/DDBJ whole genome shotgun (WGS) entry which is preliminary data.</text>
</comment>
<dbReference type="Proteomes" id="UP000812270">
    <property type="component" value="Unassembled WGS sequence"/>
</dbReference>
<evidence type="ECO:0000256" key="1">
    <source>
        <dbReference type="ARBA" id="ARBA00004141"/>
    </source>
</evidence>
<feature type="transmembrane region" description="Helical" evidence="5">
    <location>
        <begin position="143"/>
        <end position="166"/>
    </location>
</feature>
<keyword evidence="3 5" id="KW-1133">Transmembrane helix</keyword>
<comment type="subcellular location">
    <subcellularLocation>
        <location evidence="1">Membrane</location>
        <topology evidence="1">Multi-pass membrane protein</topology>
    </subcellularLocation>
</comment>
<feature type="transmembrane region" description="Helical" evidence="5">
    <location>
        <begin position="261"/>
        <end position="282"/>
    </location>
</feature>